<keyword evidence="3 7" id="KW-0645">Protease</keyword>
<dbReference type="NCBIfam" id="NF045542">
    <property type="entry name" value="Clp_rel_HeadMat"/>
    <property type="match status" value="1"/>
</dbReference>
<dbReference type="EMBL" id="JBEPNW010000002">
    <property type="protein sequence ID" value="MET3867887.1"/>
    <property type="molecule type" value="Genomic_DNA"/>
</dbReference>
<dbReference type="InterPro" id="IPR029045">
    <property type="entry name" value="ClpP/crotonase-like_dom_sf"/>
</dbReference>
<accession>A0ABV2NN08</accession>
<dbReference type="InterPro" id="IPR023562">
    <property type="entry name" value="ClpP/TepA"/>
</dbReference>
<evidence type="ECO:0000313" key="7">
    <source>
        <dbReference type="EMBL" id="MET3867887.1"/>
    </source>
</evidence>
<dbReference type="InterPro" id="IPR001907">
    <property type="entry name" value="ClpP"/>
</dbReference>
<evidence type="ECO:0000256" key="4">
    <source>
        <dbReference type="ARBA" id="ARBA00022801"/>
    </source>
</evidence>
<dbReference type="GO" id="GO:0006508">
    <property type="term" value="P:proteolysis"/>
    <property type="evidence" value="ECO:0007669"/>
    <property type="project" value="UniProtKB-KW"/>
</dbReference>
<name>A0ABV2NN08_9HYPH</name>
<protein>
    <recommendedName>
        <fullName evidence="6">ATP-dependent Clp protease proteolytic subunit</fullName>
    </recommendedName>
</protein>
<keyword evidence="5" id="KW-0720">Serine protease</keyword>
<dbReference type="Gene3D" id="3.90.226.10">
    <property type="entry name" value="2-enoyl-CoA Hydratase, Chain A, domain 1"/>
    <property type="match status" value="1"/>
</dbReference>
<organism evidence="7 8">
    <name type="scientific">Methylobacterium radiotolerans</name>
    <dbReference type="NCBI Taxonomy" id="31998"/>
    <lineage>
        <taxon>Bacteria</taxon>
        <taxon>Pseudomonadati</taxon>
        <taxon>Pseudomonadota</taxon>
        <taxon>Alphaproteobacteria</taxon>
        <taxon>Hyphomicrobiales</taxon>
        <taxon>Methylobacteriaceae</taxon>
        <taxon>Methylobacterium</taxon>
    </lineage>
</organism>
<dbReference type="CDD" id="cd07016">
    <property type="entry name" value="S14_ClpP_1"/>
    <property type="match status" value="1"/>
</dbReference>
<keyword evidence="8" id="KW-1185">Reference proteome</keyword>
<gene>
    <name evidence="7" type="ORF">ABIC20_005196</name>
</gene>
<comment type="caution">
    <text evidence="7">The sequence shown here is derived from an EMBL/GenBank/DDBJ whole genome shotgun (WGS) entry which is preliminary data.</text>
</comment>
<evidence type="ECO:0000256" key="2">
    <source>
        <dbReference type="ARBA" id="ARBA00022490"/>
    </source>
</evidence>
<evidence type="ECO:0000256" key="1">
    <source>
        <dbReference type="ARBA" id="ARBA00007039"/>
    </source>
</evidence>
<evidence type="ECO:0000313" key="8">
    <source>
        <dbReference type="Proteomes" id="UP001549119"/>
    </source>
</evidence>
<reference evidence="7 8" key="1">
    <citation type="submission" date="2024-06" db="EMBL/GenBank/DDBJ databases">
        <title>Genomics of switchgrass bacterial isolates.</title>
        <authorList>
            <person name="Shade A."/>
        </authorList>
    </citation>
    <scope>NUCLEOTIDE SEQUENCE [LARGE SCALE GENOMIC DNA]</scope>
    <source>
        <strain evidence="7 8">PvP084</strain>
    </source>
</reference>
<evidence type="ECO:0000256" key="5">
    <source>
        <dbReference type="ARBA" id="ARBA00022825"/>
    </source>
</evidence>
<dbReference type="GO" id="GO:0008233">
    <property type="term" value="F:peptidase activity"/>
    <property type="evidence" value="ECO:0007669"/>
    <property type="project" value="UniProtKB-KW"/>
</dbReference>
<proteinExistence type="inferred from homology"/>
<comment type="similarity">
    <text evidence="1 6">Belongs to the peptidase S14 family.</text>
</comment>
<evidence type="ECO:0000256" key="6">
    <source>
        <dbReference type="RuleBase" id="RU003567"/>
    </source>
</evidence>
<keyword evidence="4" id="KW-0378">Hydrolase</keyword>
<dbReference type="SUPFAM" id="SSF52096">
    <property type="entry name" value="ClpP/crotonase"/>
    <property type="match status" value="1"/>
</dbReference>
<dbReference type="Proteomes" id="UP001549119">
    <property type="component" value="Unassembled WGS sequence"/>
</dbReference>
<dbReference type="PRINTS" id="PR00127">
    <property type="entry name" value="CLPPROTEASEP"/>
</dbReference>
<dbReference type="RefSeq" id="WP_245364413.1">
    <property type="nucleotide sequence ID" value="NZ_JBEPNV010000001.1"/>
</dbReference>
<evidence type="ECO:0000256" key="3">
    <source>
        <dbReference type="ARBA" id="ARBA00022670"/>
    </source>
</evidence>
<keyword evidence="2" id="KW-0963">Cytoplasm</keyword>
<dbReference type="PANTHER" id="PTHR10381:SF70">
    <property type="entry name" value="ATP-DEPENDENT CLP PROTEASE PROTEOLYTIC SUBUNIT"/>
    <property type="match status" value="1"/>
</dbReference>
<sequence length="283" mass="29697">MTIRQLPRAPLAATPAAVRSDILPGAMDRWHTGIRAAAGNDENTISIFDPIGADWFGEGVTAKRVAGALRAIKGDEITVQINSPGGDVFEGLAIYNLLAEDERRVTVKVLGLAASAASFIAMAGDDVQVARSGFLMIHNAWVMALGNRHDLRDAADTLEPFDAALSDIYATRTGLSADEIAAMMDKETWMNGSDAVAKGFADGLLASDAVKEEKGGRASALSRIDRLLAKAEVPRTERRALIKELTATPSAGGQGTPSAADAVDDDGTTAVSLALARLKLTRA</sequence>
<dbReference type="PANTHER" id="PTHR10381">
    <property type="entry name" value="ATP-DEPENDENT CLP PROTEASE PROTEOLYTIC SUBUNIT"/>
    <property type="match status" value="1"/>
</dbReference>
<dbReference type="Pfam" id="PF00574">
    <property type="entry name" value="CLP_protease"/>
    <property type="match status" value="1"/>
</dbReference>